<accession>A0A918P9I5</accession>
<evidence type="ECO:0000313" key="1">
    <source>
        <dbReference type="EMBL" id="GGY92289.1"/>
    </source>
</evidence>
<gene>
    <name evidence="1" type="ORF">GCM10011614_03800</name>
</gene>
<comment type="caution">
    <text evidence="1">The sequence shown here is derived from an EMBL/GenBank/DDBJ whole genome shotgun (WGS) entry which is preliminary data.</text>
</comment>
<protein>
    <submittedName>
        <fullName evidence="1">Uncharacterized protein</fullName>
    </submittedName>
</protein>
<name>A0A918P9I5_9SPHN</name>
<proteinExistence type="predicted"/>
<reference evidence="1" key="1">
    <citation type="journal article" date="2014" name="Int. J. Syst. Evol. Microbiol.">
        <title>Complete genome sequence of Corynebacterium casei LMG S-19264T (=DSM 44701T), isolated from a smear-ripened cheese.</title>
        <authorList>
            <consortium name="US DOE Joint Genome Institute (JGI-PGF)"/>
            <person name="Walter F."/>
            <person name="Albersmeier A."/>
            <person name="Kalinowski J."/>
            <person name="Ruckert C."/>
        </authorList>
    </citation>
    <scope>NUCLEOTIDE SEQUENCE</scope>
    <source>
        <strain evidence="1">KCTC 32255</strain>
    </source>
</reference>
<evidence type="ECO:0000313" key="2">
    <source>
        <dbReference type="Proteomes" id="UP000648075"/>
    </source>
</evidence>
<sequence length="141" mass="14492">MDATPINTSDSTVFAGNPLGRAGRAQFGTGSASALGMKWSALHDAAGAVAAIAGVETPPQTPDQRNFPAAVRDCGGWRRELAEQGIADLSAIMEPGLSALLSAIARGANPRAAAHALYRDFVHSRDGLVALIPAGTARRMT</sequence>
<keyword evidence="2" id="KW-1185">Reference proteome</keyword>
<dbReference type="RefSeq" id="WP_189619391.1">
    <property type="nucleotide sequence ID" value="NZ_BMZA01000001.1"/>
</dbReference>
<organism evidence="1 2">
    <name type="scientific">Novosphingobium colocasiae</name>
    <dbReference type="NCBI Taxonomy" id="1256513"/>
    <lineage>
        <taxon>Bacteria</taxon>
        <taxon>Pseudomonadati</taxon>
        <taxon>Pseudomonadota</taxon>
        <taxon>Alphaproteobacteria</taxon>
        <taxon>Sphingomonadales</taxon>
        <taxon>Sphingomonadaceae</taxon>
        <taxon>Novosphingobium</taxon>
    </lineage>
</organism>
<reference evidence="1" key="2">
    <citation type="submission" date="2020-09" db="EMBL/GenBank/DDBJ databases">
        <authorList>
            <person name="Sun Q."/>
            <person name="Kim S."/>
        </authorList>
    </citation>
    <scope>NUCLEOTIDE SEQUENCE</scope>
    <source>
        <strain evidence="1">KCTC 32255</strain>
    </source>
</reference>
<dbReference type="AlphaFoldDB" id="A0A918P9I5"/>
<dbReference type="Proteomes" id="UP000648075">
    <property type="component" value="Unassembled WGS sequence"/>
</dbReference>
<dbReference type="EMBL" id="BMZA01000001">
    <property type="protein sequence ID" value="GGY92289.1"/>
    <property type="molecule type" value="Genomic_DNA"/>
</dbReference>